<dbReference type="Proteomes" id="UP000800092">
    <property type="component" value="Unassembled WGS sequence"/>
</dbReference>
<dbReference type="AlphaFoldDB" id="A0A6A6GWB5"/>
<dbReference type="EMBL" id="ML991847">
    <property type="protein sequence ID" value="KAF2230092.1"/>
    <property type="molecule type" value="Genomic_DNA"/>
</dbReference>
<feature type="region of interest" description="Disordered" evidence="1">
    <location>
        <begin position="451"/>
        <end position="478"/>
    </location>
</feature>
<organism evidence="3 4">
    <name type="scientific">Viridothelium virens</name>
    <name type="common">Speckled blister lichen</name>
    <name type="synonym">Trypethelium virens</name>
    <dbReference type="NCBI Taxonomy" id="1048519"/>
    <lineage>
        <taxon>Eukaryota</taxon>
        <taxon>Fungi</taxon>
        <taxon>Dikarya</taxon>
        <taxon>Ascomycota</taxon>
        <taxon>Pezizomycotina</taxon>
        <taxon>Dothideomycetes</taxon>
        <taxon>Dothideomycetes incertae sedis</taxon>
        <taxon>Trypetheliales</taxon>
        <taxon>Trypetheliaceae</taxon>
        <taxon>Viridothelium</taxon>
    </lineage>
</organism>
<keyword evidence="2" id="KW-0812">Transmembrane</keyword>
<evidence type="ECO:0000256" key="2">
    <source>
        <dbReference type="SAM" id="Phobius"/>
    </source>
</evidence>
<feature type="compositionally biased region" description="Polar residues" evidence="1">
    <location>
        <begin position="367"/>
        <end position="376"/>
    </location>
</feature>
<dbReference type="Gene3D" id="2.30.30.40">
    <property type="entry name" value="SH3 Domains"/>
    <property type="match status" value="1"/>
</dbReference>
<evidence type="ECO:0008006" key="5">
    <source>
        <dbReference type="Google" id="ProtNLM"/>
    </source>
</evidence>
<dbReference type="InterPro" id="IPR036028">
    <property type="entry name" value="SH3-like_dom_sf"/>
</dbReference>
<keyword evidence="2" id="KW-1133">Transmembrane helix</keyword>
<reference evidence="3" key="1">
    <citation type="journal article" date="2020" name="Stud. Mycol.">
        <title>101 Dothideomycetes genomes: a test case for predicting lifestyles and emergence of pathogens.</title>
        <authorList>
            <person name="Haridas S."/>
            <person name="Albert R."/>
            <person name="Binder M."/>
            <person name="Bloem J."/>
            <person name="Labutti K."/>
            <person name="Salamov A."/>
            <person name="Andreopoulos B."/>
            <person name="Baker S."/>
            <person name="Barry K."/>
            <person name="Bills G."/>
            <person name="Bluhm B."/>
            <person name="Cannon C."/>
            <person name="Castanera R."/>
            <person name="Culley D."/>
            <person name="Daum C."/>
            <person name="Ezra D."/>
            <person name="Gonzalez J."/>
            <person name="Henrissat B."/>
            <person name="Kuo A."/>
            <person name="Liang C."/>
            <person name="Lipzen A."/>
            <person name="Lutzoni F."/>
            <person name="Magnuson J."/>
            <person name="Mondo S."/>
            <person name="Nolan M."/>
            <person name="Ohm R."/>
            <person name="Pangilinan J."/>
            <person name="Park H.-J."/>
            <person name="Ramirez L."/>
            <person name="Alfaro M."/>
            <person name="Sun H."/>
            <person name="Tritt A."/>
            <person name="Yoshinaga Y."/>
            <person name="Zwiers L.-H."/>
            <person name="Turgeon B."/>
            <person name="Goodwin S."/>
            <person name="Spatafora J."/>
            <person name="Crous P."/>
            <person name="Grigoriev I."/>
        </authorList>
    </citation>
    <scope>NUCLEOTIDE SEQUENCE</scope>
    <source>
        <strain evidence="3">Tuck. ex Michener</strain>
    </source>
</reference>
<dbReference type="SUPFAM" id="SSF50044">
    <property type="entry name" value="SH3-domain"/>
    <property type="match status" value="1"/>
</dbReference>
<feature type="compositionally biased region" description="Low complexity" evidence="1">
    <location>
        <begin position="345"/>
        <end position="361"/>
    </location>
</feature>
<feature type="compositionally biased region" description="Low complexity" evidence="1">
    <location>
        <begin position="464"/>
        <end position="474"/>
    </location>
</feature>
<protein>
    <recommendedName>
        <fullName evidence="5">SH3 domain-containing protein</fullName>
    </recommendedName>
</protein>
<keyword evidence="4" id="KW-1185">Reference proteome</keyword>
<dbReference type="OrthoDB" id="2163411at2759"/>
<sequence length="518" mass="54764">MATNCISLRGSTACPAFASASISNDSTLVGLFPFLSSVEDLSSFDSGLQNYIGNGFSQQRYQQLIGCSSLDLSHSVDLYARYTTSVLCNAIVQNSIEPCSLSGNATAPLCADTCADYARSEQQIVSTPQICGTAGSNAISQIRADFTNCALPQNSLTQTCIEGVQNEPDNCGFSNNLGGLCGYCAASSPNATDSCCVFSNTTTRCTDVKLPVTTPMPPLFTTTSPSASNNAQGLSGGQIAGIVVGSVLGALLLLALIIGCCVLLRRRHRSQRSSSVFNRPSPTRSPGGLPAMSFRDGDTSVSPARYGIVGGRVARMSALERAGEDEPHEYEDSPESGLRVPPKRSGSLSSGSHLGAIAAAGMEDESSPQTNSNGEYSSPEGVGSGQSEQLTFFKDYYSQDEIRPGDKVAVLWAYQPRANDEFELERGDMLKVVGIWDDGWATGVRLIESAEDYEDDRHNPQRDSGMSNGSSRSSPTNGEIKAFPLVCVCLPQHWRKTIEGESAESMGGSGDHGIPPSP</sequence>
<name>A0A6A6GWB5_VIRVR</name>
<feature type="transmembrane region" description="Helical" evidence="2">
    <location>
        <begin position="239"/>
        <end position="264"/>
    </location>
</feature>
<evidence type="ECO:0000313" key="4">
    <source>
        <dbReference type="Proteomes" id="UP000800092"/>
    </source>
</evidence>
<evidence type="ECO:0000313" key="3">
    <source>
        <dbReference type="EMBL" id="KAF2230092.1"/>
    </source>
</evidence>
<proteinExistence type="predicted"/>
<feature type="region of interest" description="Disordered" evidence="1">
    <location>
        <begin position="272"/>
        <end position="300"/>
    </location>
</feature>
<feature type="region of interest" description="Disordered" evidence="1">
    <location>
        <begin position="322"/>
        <end position="385"/>
    </location>
</feature>
<gene>
    <name evidence="3" type="ORF">EV356DRAFT_492550</name>
</gene>
<feature type="region of interest" description="Disordered" evidence="1">
    <location>
        <begin position="499"/>
        <end position="518"/>
    </location>
</feature>
<evidence type="ECO:0000256" key="1">
    <source>
        <dbReference type="SAM" id="MobiDB-lite"/>
    </source>
</evidence>
<keyword evidence="2" id="KW-0472">Membrane</keyword>
<accession>A0A6A6GWB5</accession>